<proteinExistence type="inferred from homology"/>
<feature type="domain" description="Multidrug resistance protein MdtA-like barrel-sandwich hybrid" evidence="2">
    <location>
        <begin position="58"/>
        <end position="178"/>
    </location>
</feature>
<dbReference type="PANTHER" id="PTHR30469">
    <property type="entry name" value="MULTIDRUG RESISTANCE PROTEIN MDTA"/>
    <property type="match status" value="1"/>
</dbReference>
<accession>A0ABS5JQX2</accession>
<comment type="caution">
    <text evidence="3">The sequence shown here is derived from an EMBL/GenBank/DDBJ whole genome shotgun (WGS) entry which is preliminary data.</text>
</comment>
<protein>
    <submittedName>
        <fullName evidence="3">Efflux RND transporter periplasmic adaptor subunit</fullName>
    </submittedName>
</protein>
<keyword evidence="4" id="KW-1185">Reference proteome</keyword>
<evidence type="ECO:0000313" key="4">
    <source>
        <dbReference type="Proteomes" id="UP000708576"/>
    </source>
</evidence>
<dbReference type="Gene3D" id="2.40.50.100">
    <property type="match status" value="1"/>
</dbReference>
<evidence type="ECO:0000259" key="2">
    <source>
        <dbReference type="Pfam" id="PF25917"/>
    </source>
</evidence>
<dbReference type="NCBIfam" id="TIGR01730">
    <property type="entry name" value="RND_mfp"/>
    <property type="match status" value="1"/>
</dbReference>
<dbReference type="Proteomes" id="UP000708576">
    <property type="component" value="Unassembled WGS sequence"/>
</dbReference>
<evidence type="ECO:0000256" key="1">
    <source>
        <dbReference type="ARBA" id="ARBA00009477"/>
    </source>
</evidence>
<reference evidence="3 4" key="1">
    <citation type="journal article" date="2015" name="Int. J. Syst. Evol. Microbiol.">
        <title>Carboxylicivirga linearis sp. nov., isolated from a sea cucumber culture pond.</title>
        <authorList>
            <person name="Wang F.Q."/>
            <person name="Zhou Y.X."/>
            <person name="Lin X.Z."/>
            <person name="Chen G.J."/>
            <person name="Du Z.J."/>
        </authorList>
    </citation>
    <scope>NUCLEOTIDE SEQUENCE [LARGE SCALE GENOMIC DNA]</scope>
    <source>
        <strain evidence="3 4">FB218</strain>
    </source>
</reference>
<dbReference type="Gene3D" id="1.10.287.470">
    <property type="entry name" value="Helix hairpin bin"/>
    <property type="match status" value="1"/>
</dbReference>
<dbReference type="PANTHER" id="PTHR30469:SF20">
    <property type="entry name" value="EFFLUX RND TRANSPORTER PERIPLASMIC ADAPTOR SUBUNIT"/>
    <property type="match status" value="1"/>
</dbReference>
<comment type="similarity">
    <text evidence="1">Belongs to the membrane fusion protein (MFP) (TC 8.A.1) family.</text>
</comment>
<evidence type="ECO:0000313" key="3">
    <source>
        <dbReference type="EMBL" id="MBS2097266.1"/>
    </source>
</evidence>
<dbReference type="SUPFAM" id="SSF111369">
    <property type="entry name" value="HlyD-like secretion proteins"/>
    <property type="match status" value="1"/>
</dbReference>
<gene>
    <name evidence="3" type="ORF">KEM10_03185</name>
</gene>
<dbReference type="PROSITE" id="PS51257">
    <property type="entry name" value="PROKAR_LIPOPROTEIN"/>
    <property type="match status" value="1"/>
</dbReference>
<sequence>MKKISLMLILASFLWAGCSHSKKVEEKIRSVKVAQVVSLNESSNKLTLPATLNERRGVDLAFRVGGPLVTLNNIVGAYVKKGDVVASIDQRDFSVGLDKAESNYKLSKKEYERYKELLKRKSVSQSMFDQMEARYILAKGNYEDAKHAFEDTQLRAPYSGYIDRVYVENFQKVVPGQPIISFIDLSSYKVTAWISADDVAKIGDDTRFVCKVKEADNTLSFDAKFLELGSKSGFTKQSYPISVVIENTNGLKLRAGTSMLLELYNKGENEGNTNVIPVTSLFTHAGNTCVWVLKNQKVELRNIHVNRVLSDSEAVVNKGLSEGEVIVSAGANYLQQGEEVKVYKGFSKTNKGRQL</sequence>
<dbReference type="InterPro" id="IPR058625">
    <property type="entry name" value="MdtA-like_BSH"/>
</dbReference>
<organism evidence="3 4">
    <name type="scientific">Carboxylicivirga linearis</name>
    <dbReference type="NCBI Taxonomy" id="1628157"/>
    <lineage>
        <taxon>Bacteria</taxon>
        <taxon>Pseudomonadati</taxon>
        <taxon>Bacteroidota</taxon>
        <taxon>Bacteroidia</taxon>
        <taxon>Marinilabiliales</taxon>
        <taxon>Marinilabiliaceae</taxon>
        <taxon>Carboxylicivirga</taxon>
    </lineage>
</organism>
<dbReference type="EMBL" id="JAGUCO010000001">
    <property type="protein sequence ID" value="MBS2097266.1"/>
    <property type="molecule type" value="Genomic_DNA"/>
</dbReference>
<dbReference type="InterPro" id="IPR006143">
    <property type="entry name" value="RND_pump_MFP"/>
</dbReference>
<name>A0ABS5JQX2_9BACT</name>
<dbReference type="Gene3D" id="2.40.420.20">
    <property type="match status" value="1"/>
</dbReference>
<dbReference type="RefSeq" id="WP_212213407.1">
    <property type="nucleotide sequence ID" value="NZ_JAGUCO010000001.1"/>
</dbReference>
<dbReference type="Pfam" id="PF25917">
    <property type="entry name" value="BSH_RND"/>
    <property type="match status" value="1"/>
</dbReference>